<proteinExistence type="predicted"/>
<keyword evidence="1" id="KW-0812">Transmembrane</keyword>
<sequence length="219" mass="24927">MALLVFLFAGFIILYNLIINLTNLSNIVEYCFETGSLDDYWDLFYKACISRRAIYSSIIAAVIGFLTFIIIAPFVIIKGIVLGKKVAYDISSGAIFKYENYNLLNTKFAYTNIAQLGIDRFESTATGNLAVDLPLIMAYIEQACDTNGIKIKQQLMQYYDLVNEMQVQVPLIIETGEKVFPVYLIYTEQHKESFQKIGPLLKENHFENAIYFSILDINA</sequence>
<keyword evidence="1" id="KW-0472">Membrane</keyword>
<gene>
    <name evidence="2" type="ORF">GCM10022289_16840</name>
</gene>
<organism evidence="2 3">
    <name type="scientific">Pedobacter jeongneungensis</name>
    <dbReference type="NCBI Taxonomy" id="947309"/>
    <lineage>
        <taxon>Bacteria</taxon>
        <taxon>Pseudomonadati</taxon>
        <taxon>Bacteroidota</taxon>
        <taxon>Sphingobacteriia</taxon>
        <taxon>Sphingobacteriales</taxon>
        <taxon>Sphingobacteriaceae</taxon>
        <taxon>Pedobacter</taxon>
    </lineage>
</organism>
<dbReference type="Proteomes" id="UP001501772">
    <property type="component" value="Unassembled WGS sequence"/>
</dbReference>
<feature type="transmembrane region" description="Helical" evidence="1">
    <location>
        <begin position="53"/>
        <end position="77"/>
    </location>
</feature>
<comment type="caution">
    <text evidence="2">The sequence shown here is derived from an EMBL/GenBank/DDBJ whole genome shotgun (WGS) entry which is preliminary data.</text>
</comment>
<keyword evidence="3" id="KW-1185">Reference proteome</keyword>
<dbReference type="EMBL" id="BAABBY010000004">
    <property type="protein sequence ID" value="GAA4202293.1"/>
    <property type="molecule type" value="Genomic_DNA"/>
</dbReference>
<accession>A0ABP8BBD6</accession>
<evidence type="ECO:0000313" key="2">
    <source>
        <dbReference type="EMBL" id="GAA4202293.1"/>
    </source>
</evidence>
<reference evidence="3" key="1">
    <citation type="journal article" date="2019" name="Int. J. Syst. Evol. Microbiol.">
        <title>The Global Catalogue of Microorganisms (GCM) 10K type strain sequencing project: providing services to taxonomists for standard genome sequencing and annotation.</title>
        <authorList>
            <consortium name="The Broad Institute Genomics Platform"/>
            <consortium name="The Broad Institute Genome Sequencing Center for Infectious Disease"/>
            <person name="Wu L."/>
            <person name="Ma J."/>
        </authorList>
    </citation>
    <scope>NUCLEOTIDE SEQUENCE [LARGE SCALE GENOMIC DNA]</scope>
    <source>
        <strain evidence="3">JCM 17626</strain>
    </source>
</reference>
<keyword evidence="1" id="KW-1133">Transmembrane helix</keyword>
<name>A0ABP8BBD6_9SPHI</name>
<protein>
    <submittedName>
        <fullName evidence="2">Uncharacterized protein</fullName>
    </submittedName>
</protein>
<evidence type="ECO:0000313" key="3">
    <source>
        <dbReference type="Proteomes" id="UP001501772"/>
    </source>
</evidence>
<evidence type="ECO:0000256" key="1">
    <source>
        <dbReference type="SAM" id="Phobius"/>
    </source>
</evidence>